<dbReference type="InterPro" id="IPR053175">
    <property type="entry name" value="DHMBA_Reg_Transcription_Factor"/>
</dbReference>
<organism evidence="1 2">
    <name type="scientific">Scytalidium lignicola</name>
    <name type="common">Hyphomycete</name>
    <dbReference type="NCBI Taxonomy" id="5539"/>
    <lineage>
        <taxon>Eukaryota</taxon>
        <taxon>Fungi</taxon>
        <taxon>Dikarya</taxon>
        <taxon>Ascomycota</taxon>
        <taxon>Pezizomycotina</taxon>
        <taxon>Leotiomycetes</taxon>
        <taxon>Leotiomycetes incertae sedis</taxon>
        <taxon>Scytalidium</taxon>
    </lineage>
</organism>
<dbReference type="AlphaFoldDB" id="A0A3E2H0H1"/>
<evidence type="ECO:0008006" key="3">
    <source>
        <dbReference type="Google" id="ProtNLM"/>
    </source>
</evidence>
<dbReference type="PANTHER" id="PTHR38791">
    <property type="entry name" value="ZN(II)2CYS6 TRANSCRIPTION FACTOR (EUROFUNG)-RELATED-RELATED"/>
    <property type="match status" value="1"/>
</dbReference>
<feature type="non-terminal residue" evidence="1">
    <location>
        <position position="459"/>
    </location>
</feature>
<keyword evidence="2" id="KW-1185">Reference proteome</keyword>
<reference evidence="1 2" key="1">
    <citation type="submission" date="2018-05" db="EMBL/GenBank/DDBJ databases">
        <title>Draft genome sequence of Scytalidium lignicola DSM 105466, a ubiquitous saprotrophic fungus.</title>
        <authorList>
            <person name="Buettner E."/>
            <person name="Gebauer A.M."/>
            <person name="Hofrichter M."/>
            <person name="Liers C."/>
            <person name="Kellner H."/>
        </authorList>
    </citation>
    <scope>NUCLEOTIDE SEQUENCE [LARGE SCALE GENOMIC DNA]</scope>
    <source>
        <strain evidence="1 2">DSM 105466</strain>
    </source>
</reference>
<evidence type="ECO:0000313" key="2">
    <source>
        <dbReference type="Proteomes" id="UP000258309"/>
    </source>
</evidence>
<dbReference type="EMBL" id="NCSJ02000233">
    <property type="protein sequence ID" value="RFU26910.1"/>
    <property type="molecule type" value="Genomic_DNA"/>
</dbReference>
<evidence type="ECO:0000313" key="1">
    <source>
        <dbReference type="EMBL" id="RFU26910.1"/>
    </source>
</evidence>
<accession>A0A3E2H0H1</accession>
<feature type="non-terminal residue" evidence="1">
    <location>
        <position position="1"/>
    </location>
</feature>
<comment type="caution">
    <text evidence="1">The sequence shown here is derived from an EMBL/GenBank/DDBJ whole genome shotgun (WGS) entry which is preliminary data.</text>
</comment>
<protein>
    <recommendedName>
        <fullName evidence="3">Transcription factor domain-containing protein</fullName>
    </recommendedName>
</protein>
<dbReference type="Proteomes" id="UP000258309">
    <property type="component" value="Unassembled WGS sequence"/>
</dbReference>
<proteinExistence type="predicted"/>
<name>A0A3E2H0H1_SCYLI</name>
<gene>
    <name evidence="1" type="ORF">B7463_g9420</name>
</gene>
<sequence>MTRISERKVQSRTAGRDHAKSLESQLDAFQCPQISLQGEVTRSVSTNWQQIAIPRFFADYVSQSNMFTKGNFRFLPDIYNQRMSSPHFDEALRAVAFMSLANQLGKDDLSVEARKLYGSAIVRVATQLHNVEGAIDDTVIASSLLFSLFEMISIKAVPKGFWNVVHDFGRISLLRARGKQKSSSSVVMNLFSLVLVHHMIKCISSHTNPREELLLWIDQSRSQDVDRSGPCVQFLKCSWGIAKFCATAQVLFDSTKRDEQWVLNLLQLVKGGIAIEKACEEWSDSTLRESAEWSYKACRLRFIGAKISQKYPPYFYHDTYVAWTWNYFRACRIRLHEVLLHCITLIQSHPRVQSLSLDPKITSKESRSIIAEMVFDICCSTYFCVGQINSEGEPRTQRPMPHWGYQALWPFYVAMISAEEGSESKAWFQDKLEYITKSMGIELAGMLAKMQNTDPWDIR</sequence>
<dbReference type="OrthoDB" id="4491390at2759"/>